<organism evidence="8 9">
    <name type="scientific">Streptomyces caniscabiei</name>
    <dbReference type="NCBI Taxonomy" id="2746961"/>
    <lineage>
        <taxon>Bacteria</taxon>
        <taxon>Bacillati</taxon>
        <taxon>Actinomycetota</taxon>
        <taxon>Actinomycetes</taxon>
        <taxon>Kitasatosporales</taxon>
        <taxon>Streptomycetaceae</taxon>
        <taxon>Streptomyces</taxon>
    </lineage>
</organism>
<feature type="compositionally biased region" description="Gly residues" evidence="6">
    <location>
        <begin position="362"/>
        <end position="372"/>
    </location>
</feature>
<dbReference type="InterPro" id="IPR017441">
    <property type="entry name" value="Protein_kinase_ATP_BS"/>
</dbReference>
<dbReference type="Gene3D" id="3.30.200.20">
    <property type="entry name" value="Phosphorylase Kinase, domain 1"/>
    <property type="match status" value="1"/>
</dbReference>
<dbReference type="PANTHER" id="PTHR43289">
    <property type="entry name" value="MITOGEN-ACTIVATED PROTEIN KINASE KINASE KINASE 20-RELATED"/>
    <property type="match status" value="1"/>
</dbReference>
<protein>
    <submittedName>
        <fullName evidence="8">PQQ-binding-like beta-propeller repeat protein</fullName>
    </submittedName>
</protein>
<keyword evidence="1" id="KW-0808">Transferase</keyword>
<accession>A0ABU4MKA5</accession>
<dbReference type="InterPro" id="IPR015943">
    <property type="entry name" value="WD40/YVTN_repeat-like_dom_sf"/>
</dbReference>
<comment type="caution">
    <text evidence="8">The sequence shown here is derived from an EMBL/GenBank/DDBJ whole genome shotgun (WGS) entry which is preliminary data.</text>
</comment>
<evidence type="ECO:0000256" key="1">
    <source>
        <dbReference type="ARBA" id="ARBA00022679"/>
    </source>
</evidence>
<evidence type="ECO:0000313" key="9">
    <source>
        <dbReference type="Proteomes" id="UP001282474"/>
    </source>
</evidence>
<evidence type="ECO:0000256" key="2">
    <source>
        <dbReference type="ARBA" id="ARBA00022741"/>
    </source>
</evidence>
<dbReference type="RefSeq" id="WP_193379857.1">
    <property type="nucleotide sequence ID" value="NZ_JABXWF010000006.1"/>
</dbReference>
<feature type="region of interest" description="Disordered" evidence="6">
    <location>
        <begin position="349"/>
        <end position="462"/>
    </location>
</feature>
<dbReference type="Pfam" id="PF13360">
    <property type="entry name" value="PQQ_2"/>
    <property type="match status" value="1"/>
</dbReference>
<evidence type="ECO:0000256" key="5">
    <source>
        <dbReference type="PROSITE-ProRule" id="PRU10141"/>
    </source>
</evidence>
<keyword evidence="9" id="KW-1185">Reference proteome</keyword>
<dbReference type="Gene3D" id="2.130.10.10">
    <property type="entry name" value="YVTN repeat-like/Quinoprotein amine dehydrogenase"/>
    <property type="match status" value="2"/>
</dbReference>
<keyword evidence="3" id="KW-0418">Kinase</keyword>
<feature type="binding site" evidence="5">
    <location>
        <position position="43"/>
    </location>
    <ligand>
        <name>ATP</name>
        <dbReference type="ChEBI" id="CHEBI:30616"/>
    </ligand>
</feature>
<dbReference type="Gene3D" id="1.10.510.10">
    <property type="entry name" value="Transferase(Phosphotransferase) domain 1"/>
    <property type="match status" value="1"/>
</dbReference>
<proteinExistence type="predicted"/>
<dbReference type="Proteomes" id="UP001282474">
    <property type="component" value="Unassembled WGS sequence"/>
</dbReference>
<evidence type="ECO:0000256" key="4">
    <source>
        <dbReference type="ARBA" id="ARBA00022840"/>
    </source>
</evidence>
<dbReference type="PANTHER" id="PTHR43289:SF34">
    <property type="entry name" value="SERINE_THREONINE-PROTEIN KINASE YBDM-RELATED"/>
    <property type="match status" value="1"/>
</dbReference>
<dbReference type="PROSITE" id="PS00108">
    <property type="entry name" value="PROTEIN_KINASE_ST"/>
    <property type="match status" value="1"/>
</dbReference>
<name>A0ABU4MKA5_9ACTN</name>
<dbReference type="EMBL" id="JARAWJ010000007">
    <property type="protein sequence ID" value="MDX3037893.1"/>
    <property type="molecule type" value="Genomic_DNA"/>
</dbReference>
<dbReference type="PROSITE" id="PS50011">
    <property type="entry name" value="PROTEIN_KINASE_DOM"/>
    <property type="match status" value="1"/>
</dbReference>
<reference evidence="8 9" key="1">
    <citation type="journal article" date="2023" name="Microb. Genom.">
        <title>Mesoterricola silvestris gen. nov., sp. nov., Mesoterricola sediminis sp. nov., Geothrix oryzae sp. nov., Geothrix edaphica sp. nov., Geothrix rubra sp. nov., and Geothrix limicola sp. nov., six novel members of Acidobacteriota isolated from soils.</title>
        <authorList>
            <person name="Weisberg A.J."/>
            <person name="Pearce E."/>
            <person name="Kramer C.G."/>
            <person name="Chang J.H."/>
            <person name="Clarke C.R."/>
        </authorList>
    </citation>
    <scope>NUCLEOTIDE SEQUENCE [LARGE SCALE GENOMIC DNA]</scope>
    <source>
        <strain evidence="8 9">NE20-4-1</strain>
    </source>
</reference>
<evidence type="ECO:0000259" key="7">
    <source>
        <dbReference type="PROSITE" id="PS50011"/>
    </source>
</evidence>
<keyword evidence="2 5" id="KW-0547">Nucleotide-binding</keyword>
<dbReference type="InterPro" id="IPR000719">
    <property type="entry name" value="Prot_kinase_dom"/>
</dbReference>
<dbReference type="Pfam" id="PF00069">
    <property type="entry name" value="Pkinase"/>
    <property type="match status" value="1"/>
</dbReference>
<dbReference type="SUPFAM" id="SSF50998">
    <property type="entry name" value="Quinoprotein alcohol dehydrogenase-like"/>
    <property type="match status" value="2"/>
</dbReference>
<dbReference type="CDD" id="cd14014">
    <property type="entry name" value="STKc_PknB_like"/>
    <property type="match status" value="1"/>
</dbReference>
<gene>
    <name evidence="8" type="ORF">PV383_12030</name>
</gene>
<evidence type="ECO:0000313" key="8">
    <source>
        <dbReference type="EMBL" id="MDX3037893.1"/>
    </source>
</evidence>
<dbReference type="InterPro" id="IPR008271">
    <property type="entry name" value="Ser/Thr_kinase_AS"/>
</dbReference>
<dbReference type="PROSITE" id="PS00107">
    <property type="entry name" value="PROTEIN_KINASE_ATP"/>
    <property type="match status" value="1"/>
</dbReference>
<dbReference type="SMART" id="SM00220">
    <property type="entry name" value="S_TKc"/>
    <property type="match status" value="1"/>
</dbReference>
<dbReference type="SUPFAM" id="SSF56112">
    <property type="entry name" value="Protein kinase-like (PK-like)"/>
    <property type="match status" value="1"/>
</dbReference>
<feature type="compositionally biased region" description="Low complexity" evidence="6">
    <location>
        <begin position="351"/>
        <end position="361"/>
    </location>
</feature>
<feature type="compositionally biased region" description="Low complexity" evidence="6">
    <location>
        <begin position="420"/>
        <end position="434"/>
    </location>
</feature>
<evidence type="ECO:0000256" key="3">
    <source>
        <dbReference type="ARBA" id="ARBA00022777"/>
    </source>
</evidence>
<dbReference type="InterPro" id="IPR011009">
    <property type="entry name" value="Kinase-like_dom_sf"/>
</dbReference>
<keyword evidence="4 5" id="KW-0067">ATP-binding</keyword>
<dbReference type="InterPro" id="IPR011047">
    <property type="entry name" value="Quinoprotein_ADH-like_sf"/>
</dbReference>
<sequence length="842" mass="87977">MEPLGSDDPEELGPYRLVARLGAGGMGRVYLARSPQGRTAAVKAIRPELMGDKNFRIRFRREVEAAGAVGGRYTAPVVDADPEAPIPWLATDYIAGPTLAEAVAAHGPLPVESVLVLGAGIAEALISVQAAGLVHRDLKPSNVLLAADGPRVIDFGIVRASDGYDLTRSGALFGSFEYMCPEQATGEPLGPEGDIFSLGSVLTFAASGHAPFSGNAVATLLYQVVHSMPDLTGVPEPLDKIINLCLTKDPRLRITPDKLAAACAPGGVEQPAADGWLPPSVASSIALRAAAVQTLDSGPDGPVVLRSAEPVRERDAYDFQRERLAHAPGPDRAAHDERRDRAAYDFERGDAPAATGAPPASGSGGPYDGSGSPGRAAGAPPADRDGGYGRADTIGGYGEGAPYAGSGRYGEDGGAGRTGGESPTSAASSAGADPRPAPGDPEPYRASGHRRAVPRPGPSRRTVLTLSAGSAAAAVGAGLVLSRREKPAVRSTEPAGPAPKPLWTYRGGPLLQAPAVFNDGTALVKTRPGDLLCLDLKDGTRPRWVYQGISQSPTPAVLAFDAVIALGEGSTVIGVDPVDGTERFTVDFGPDFRFTTLLGAVDDRAVSVIGVRLRRESDEQGVATSTDTVFGVDLAARRAEVIPISPEDVGVKLAPVILPGYFVYADGLRNVTVRDTDSSGVLWRHPVGYDLRPGLAVVNRTVFAIGQELKALDLNDGKLRWRVKPERGMFASLGGYGNTVYVTGTDPAGVYAFNAGTGARRWFCPTPRLNIDQPITAGPSAVYVTAYKNKNGFYAIDAAKGGLLWNFTDGLETGVNDWQLACDQSGVLVAQHYDRTYGLSSP</sequence>
<dbReference type="SMART" id="SM00564">
    <property type="entry name" value="PQQ"/>
    <property type="match status" value="4"/>
</dbReference>
<feature type="domain" description="Protein kinase" evidence="7">
    <location>
        <begin position="15"/>
        <end position="277"/>
    </location>
</feature>
<evidence type="ECO:0000256" key="6">
    <source>
        <dbReference type="SAM" id="MobiDB-lite"/>
    </source>
</evidence>
<dbReference type="InterPro" id="IPR018391">
    <property type="entry name" value="PQQ_b-propeller_rpt"/>
</dbReference>
<dbReference type="InterPro" id="IPR002372">
    <property type="entry name" value="PQQ_rpt_dom"/>
</dbReference>